<dbReference type="SMART" id="SM00495">
    <property type="entry name" value="ChtBD3"/>
    <property type="match status" value="2"/>
</dbReference>
<dbReference type="EMBL" id="CP106753">
    <property type="protein sequence ID" value="UXY14454.1"/>
    <property type="molecule type" value="Genomic_DNA"/>
</dbReference>
<dbReference type="SUPFAM" id="SSF51055">
    <property type="entry name" value="Carbohydrate binding domain"/>
    <property type="match status" value="2"/>
</dbReference>
<feature type="signal peptide" evidence="2">
    <location>
        <begin position="1"/>
        <end position="27"/>
    </location>
</feature>
<feature type="domain" description="Chitin-binding type-3" evidence="3">
    <location>
        <begin position="92"/>
        <end position="136"/>
    </location>
</feature>
<gene>
    <name evidence="4" type="ORF">N8I74_14165</name>
</gene>
<dbReference type="Gene3D" id="2.10.10.20">
    <property type="entry name" value="Carbohydrate-binding module superfamily 5/12"/>
    <property type="match status" value="2"/>
</dbReference>
<dbReference type="InterPro" id="IPR036573">
    <property type="entry name" value="CBM_sf_5/12"/>
</dbReference>
<dbReference type="RefSeq" id="WP_263123754.1">
    <property type="nucleotide sequence ID" value="NZ_CP106753.1"/>
</dbReference>
<evidence type="ECO:0000256" key="1">
    <source>
        <dbReference type="ARBA" id="ARBA00022801"/>
    </source>
</evidence>
<organism evidence="4 5">
    <name type="scientific">Chitiniphilus purpureus</name>
    <dbReference type="NCBI Taxonomy" id="2981137"/>
    <lineage>
        <taxon>Bacteria</taxon>
        <taxon>Pseudomonadati</taxon>
        <taxon>Pseudomonadota</taxon>
        <taxon>Betaproteobacteria</taxon>
        <taxon>Neisseriales</taxon>
        <taxon>Chitinibacteraceae</taxon>
        <taxon>Chitiniphilus</taxon>
    </lineage>
</organism>
<dbReference type="Pfam" id="PF02839">
    <property type="entry name" value="CBM_5_12"/>
    <property type="match status" value="2"/>
</dbReference>
<evidence type="ECO:0000259" key="3">
    <source>
        <dbReference type="SMART" id="SM00495"/>
    </source>
</evidence>
<proteinExistence type="predicted"/>
<evidence type="ECO:0000313" key="5">
    <source>
        <dbReference type="Proteomes" id="UP001061302"/>
    </source>
</evidence>
<reference evidence="4" key="1">
    <citation type="submission" date="2022-10" db="EMBL/GenBank/DDBJ databases">
        <title>Chitiniphilus purpureus sp. nov., a novel chitin-degrading bacterium isolated from crawfish pond sediment.</title>
        <authorList>
            <person name="Li K."/>
        </authorList>
    </citation>
    <scope>NUCLEOTIDE SEQUENCE</scope>
    <source>
        <strain evidence="4">CD1</strain>
    </source>
</reference>
<keyword evidence="5" id="KW-1185">Reference proteome</keyword>
<name>A0ABY6DJD4_9NEIS</name>
<sequence length="306" mass="33137">MRHHRSSTLARLLLAAALLVPLGHAWACSPLPSPGIPEPDNRLPVVFPVVAVPATPPTVNGACPSGGQYANHAVLPSLSDEDYQRLFGAALPPTWLAERAYVAGEQVSFGAQAYRARWWTQGEQPGLNNWGAWEAVSTGNGTAAWSAARAYTAGEQALYEGRTYRARWWVSGEAPAASSAWQEVQGTTALGSDLPQLYLANLYRQPDRYDLFLTTRTATVQTPAPKRWEIRADGVTVASGTTFAQLLNHCLPGSNCTPDYSWSAVAQLSLSTLDGARYISVWLFGEGEHGRPTPLLYNAFGKSINR</sequence>
<keyword evidence="1" id="KW-0378">Hydrolase</keyword>
<evidence type="ECO:0000256" key="2">
    <source>
        <dbReference type="SAM" id="SignalP"/>
    </source>
</evidence>
<evidence type="ECO:0000313" key="4">
    <source>
        <dbReference type="EMBL" id="UXY14454.1"/>
    </source>
</evidence>
<dbReference type="CDD" id="cd12215">
    <property type="entry name" value="ChiC_BD"/>
    <property type="match status" value="2"/>
</dbReference>
<protein>
    <submittedName>
        <fullName evidence="4">Carbohydrate-binding protein</fullName>
    </submittedName>
</protein>
<feature type="chain" id="PRO_5045071642" evidence="2">
    <location>
        <begin position="28"/>
        <end position="306"/>
    </location>
</feature>
<dbReference type="Proteomes" id="UP001061302">
    <property type="component" value="Chromosome"/>
</dbReference>
<accession>A0ABY6DJD4</accession>
<keyword evidence="2" id="KW-0732">Signal</keyword>
<dbReference type="InterPro" id="IPR003610">
    <property type="entry name" value="CBM5/12"/>
</dbReference>
<feature type="domain" description="Chitin-binding type-3" evidence="3">
    <location>
        <begin position="142"/>
        <end position="184"/>
    </location>
</feature>